<dbReference type="Gene3D" id="3.30.1140.40">
    <property type="entry name" value="Tctex-1"/>
    <property type="match status" value="1"/>
</dbReference>
<reference evidence="1" key="1">
    <citation type="submission" date="2022-07" db="EMBL/GenBank/DDBJ databases">
        <title>Phylogenomic reconstructions and comparative analyses of Kickxellomycotina fungi.</title>
        <authorList>
            <person name="Reynolds N.K."/>
            <person name="Stajich J.E."/>
            <person name="Barry K."/>
            <person name="Grigoriev I.V."/>
            <person name="Crous P."/>
            <person name="Smith M.E."/>
        </authorList>
    </citation>
    <scope>NUCLEOTIDE SEQUENCE</scope>
    <source>
        <strain evidence="1">NBRC 100468</strain>
    </source>
</reference>
<accession>A0A9W7ZX08</accession>
<comment type="caution">
    <text evidence="1">The sequence shown here is derived from an EMBL/GenBank/DDBJ whole genome shotgun (WGS) entry which is preliminary data.</text>
</comment>
<evidence type="ECO:0000313" key="2">
    <source>
        <dbReference type="Proteomes" id="UP001150538"/>
    </source>
</evidence>
<sequence length="89" mass="10119">MAQIDSSSENTKIYDEAQVQRYLKASVELAIGDGEYQVGMVNELEKNIVSYCTKKLNSHIQKPHKYIVQNKGAGFHVFSSTHWDQKTDV</sequence>
<dbReference type="EMBL" id="JANBPU010000045">
    <property type="protein sequence ID" value="KAJ1918435.1"/>
    <property type="molecule type" value="Genomic_DNA"/>
</dbReference>
<organism evidence="1 2">
    <name type="scientific">Mycoemilia scoparia</name>
    <dbReference type="NCBI Taxonomy" id="417184"/>
    <lineage>
        <taxon>Eukaryota</taxon>
        <taxon>Fungi</taxon>
        <taxon>Fungi incertae sedis</taxon>
        <taxon>Zoopagomycota</taxon>
        <taxon>Kickxellomycotina</taxon>
        <taxon>Kickxellomycetes</taxon>
        <taxon>Kickxellales</taxon>
        <taxon>Kickxellaceae</taxon>
        <taxon>Mycoemilia</taxon>
    </lineage>
</organism>
<dbReference type="Proteomes" id="UP001150538">
    <property type="component" value="Unassembled WGS sequence"/>
</dbReference>
<protein>
    <recommendedName>
        <fullName evidence="3">Dynein light chain</fullName>
    </recommendedName>
</protein>
<dbReference type="Pfam" id="PF03645">
    <property type="entry name" value="Tctex-1"/>
    <property type="match status" value="1"/>
</dbReference>
<dbReference type="AlphaFoldDB" id="A0A9W7ZX08"/>
<evidence type="ECO:0008006" key="3">
    <source>
        <dbReference type="Google" id="ProtNLM"/>
    </source>
</evidence>
<gene>
    <name evidence="1" type="ORF">H4219_002590</name>
</gene>
<dbReference type="InterPro" id="IPR005334">
    <property type="entry name" value="Tctex-1-like"/>
</dbReference>
<evidence type="ECO:0000313" key="1">
    <source>
        <dbReference type="EMBL" id="KAJ1918435.1"/>
    </source>
</evidence>
<proteinExistence type="predicted"/>
<name>A0A9W7ZX08_9FUNG</name>
<dbReference type="OrthoDB" id="10059120at2759"/>
<keyword evidence="2" id="KW-1185">Reference proteome</keyword>
<dbReference type="InterPro" id="IPR038586">
    <property type="entry name" value="Tctex-1-like_sf"/>
</dbReference>